<feature type="compositionally biased region" description="Basic and acidic residues" evidence="1">
    <location>
        <begin position="16"/>
        <end position="37"/>
    </location>
</feature>
<keyword evidence="3" id="KW-1185">Reference proteome</keyword>
<dbReference type="Proteomes" id="UP000014680">
    <property type="component" value="Unassembled WGS sequence"/>
</dbReference>
<feature type="region of interest" description="Disordered" evidence="1">
    <location>
        <begin position="1"/>
        <end position="40"/>
    </location>
</feature>
<evidence type="ECO:0000313" key="3">
    <source>
        <dbReference type="Proteomes" id="UP000014680"/>
    </source>
</evidence>
<feature type="region of interest" description="Disordered" evidence="1">
    <location>
        <begin position="93"/>
        <end position="116"/>
    </location>
</feature>
<organism evidence="2 3">
    <name type="scientific">Entamoeba invadens IP1</name>
    <dbReference type="NCBI Taxonomy" id="370355"/>
    <lineage>
        <taxon>Eukaryota</taxon>
        <taxon>Amoebozoa</taxon>
        <taxon>Evosea</taxon>
        <taxon>Archamoebae</taxon>
        <taxon>Mastigamoebida</taxon>
        <taxon>Entamoebidae</taxon>
        <taxon>Entamoeba</taxon>
    </lineage>
</organism>
<gene>
    <name evidence="2" type="ORF">EIN_065980</name>
</gene>
<evidence type="ECO:0000313" key="2">
    <source>
        <dbReference type="EMBL" id="ELP84313.1"/>
    </source>
</evidence>
<protein>
    <submittedName>
        <fullName evidence="2">Uncharacterized protein</fullName>
    </submittedName>
</protein>
<dbReference type="VEuPathDB" id="AmoebaDB:EIN_065980"/>
<evidence type="ECO:0000256" key="1">
    <source>
        <dbReference type="SAM" id="MobiDB-lite"/>
    </source>
</evidence>
<dbReference type="AlphaFoldDB" id="A0A0A1U098"/>
<name>A0A0A1U098_ENTIV</name>
<dbReference type="RefSeq" id="XP_004183659.1">
    <property type="nucleotide sequence ID" value="XM_004183611.1"/>
</dbReference>
<dbReference type="GeneID" id="14883225"/>
<accession>A0A0A1U098</accession>
<sequence>MKPKSQGVFHNSNHTKNGDEEKTPEFQRPDTRFLRKENSRKHLHESISSVFGALEQRNQSTFETKDVPINEEQIQTNILDSYIFIDSSTDLPQRRKEDVSDDDTCPNLTLKTRVVPPPQSQSEIVINDEFCDKFIPKDSDEAKTPVFSQFAPSVQSQDFATEEIESHDFYPQTPLSQSVQSQRLVSCIKPHFSKEKTESVIKEKINFEEMVEVYSGKRKTEKTEINKMTSEIDNDKTSYQIRLLLTYKNILKKQPTIQDESIMGMEVEGSDVSSIVVENKQ</sequence>
<dbReference type="EMBL" id="KB207140">
    <property type="protein sequence ID" value="ELP84313.1"/>
    <property type="molecule type" value="Genomic_DNA"/>
</dbReference>
<proteinExistence type="predicted"/>
<dbReference type="KEGG" id="eiv:EIN_065980"/>
<reference evidence="2 3" key="1">
    <citation type="submission" date="2012-10" db="EMBL/GenBank/DDBJ databases">
        <authorList>
            <person name="Zafar N."/>
            <person name="Inman J."/>
            <person name="Hall N."/>
            <person name="Lorenzi H."/>
            <person name="Caler E."/>
        </authorList>
    </citation>
    <scope>NUCLEOTIDE SEQUENCE [LARGE SCALE GENOMIC DNA]</scope>
    <source>
        <strain evidence="2 3">IP1</strain>
    </source>
</reference>